<keyword evidence="2" id="KW-1185">Reference proteome</keyword>
<feature type="non-terminal residue" evidence="1">
    <location>
        <position position="1"/>
    </location>
</feature>
<dbReference type="EMBL" id="CAJVPW010003783">
    <property type="protein sequence ID" value="CAG8529497.1"/>
    <property type="molecule type" value="Genomic_DNA"/>
</dbReference>
<name>A0ACA9LHZ4_9GLOM</name>
<proteinExistence type="predicted"/>
<organism evidence="1 2">
    <name type="scientific">Cetraspora pellucida</name>
    <dbReference type="NCBI Taxonomy" id="1433469"/>
    <lineage>
        <taxon>Eukaryota</taxon>
        <taxon>Fungi</taxon>
        <taxon>Fungi incertae sedis</taxon>
        <taxon>Mucoromycota</taxon>
        <taxon>Glomeromycotina</taxon>
        <taxon>Glomeromycetes</taxon>
        <taxon>Diversisporales</taxon>
        <taxon>Gigasporaceae</taxon>
        <taxon>Cetraspora</taxon>
    </lineage>
</organism>
<evidence type="ECO:0000313" key="1">
    <source>
        <dbReference type="EMBL" id="CAG8529497.1"/>
    </source>
</evidence>
<accession>A0ACA9LHZ4</accession>
<gene>
    <name evidence="1" type="ORF">SPELUC_LOCUS4300</name>
</gene>
<evidence type="ECO:0000313" key="2">
    <source>
        <dbReference type="Proteomes" id="UP000789366"/>
    </source>
</evidence>
<protein>
    <submittedName>
        <fullName evidence="1">7435_t:CDS:1</fullName>
    </submittedName>
</protein>
<reference evidence="1" key="1">
    <citation type="submission" date="2021-06" db="EMBL/GenBank/DDBJ databases">
        <authorList>
            <person name="Kallberg Y."/>
            <person name="Tangrot J."/>
            <person name="Rosling A."/>
        </authorList>
    </citation>
    <scope>NUCLEOTIDE SEQUENCE</scope>
    <source>
        <strain evidence="1">28 12/20/2015</strain>
    </source>
</reference>
<comment type="caution">
    <text evidence="1">The sequence shown here is derived from an EMBL/GenBank/DDBJ whole genome shotgun (WGS) entry which is preliminary data.</text>
</comment>
<sequence length="182" mass="21176">ETNTVLNTSNEYEDINRTEDNIQQYIKKSKIQNTDACTQKWNGKPYKIESIVSAYTSLRRFLYKTSVIKNVNINDQFQFSILYQVVNRKCMKLQDQEYGETDKSKELTKEEIRQILLYLNSGDQTAIYFDFQSDGSLIFTIGHEKNNQGGLQGQNKYGKFSSQHIHIPADLPNNEFKPIQNL</sequence>
<dbReference type="Proteomes" id="UP000789366">
    <property type="component" value="Unassembled WGS sequence"/>
</dbReference>